<dbReference type="InterPro" id="IPR001296">
    <property type="entry name" value="Glyco_trans_1"/>
</dbReference>
<dbReference type="OrthoDB" id="9792163at2"/>
<comment type="similarity">
    <text evidence="1">Belongs to the glycosyltransferase group 1 family. Glycosyltransferase 4 subfamily.</text>
</comment>
<comment type="caution">
    <text evidence="9">The sequence shown here is derived from an EMBL/GenBank/DDBJ whole genome shotgun (WGS) entry which is preliminary data.</text>
</comment>
<evidence type="ECO:0000256" key="5">
    <source>
        <dbReference type="ARBA" id="ARBA00044539"/>
    </source>
</evidence>
<dbReference type="CDD" id="cd03801">
    <property type="entry name" value="GT4_PimA-like"/>
    <property type="match status" value="1"/>
</dbReference>
<proteinExistence type="inferred from homology"/>
<dbReference type="Gene3D" id="3.40.50.2000">
    <property type="entry name" value="Glycogen Phosphorylase B"/>
    <property type="match status" value="2"/>
</dbReference>
<dbReference type="Pfam" id="PF12038">
    <property type="entry name" value="QTMAN_N"/>
    <property type="match status" value="1"/>
</dbReference>
<dbReference type="GO" id="GO:0016438">
    <property type="term" value="F:tRNA-queuosine(34) beta-mannosyltransferase activity"/>
    <property type="evidence" value="ECO:0007669"/>
    <property type="project" value="UniProtKB-EC"/>
</dbReference>
<gene>
    <name evidence="9" type="ORF">FRY97_21210</name>
</gene>
<dbReference type="InterPro" id="IPR051862">
    <property type="entry name" value="GT-like_domain_containing_1"/>
</dbReference>
<dbReference type="Proteomes" id="UP000321580">
    <property type="component" value="Unassembled WGS sequence"/>
</dbReference>
<keyword evidence="10" id="KW-1185">Reference proteome</keyword>
<evidence type="ECO:0000259" key="7">
    <source>
        <dbReference type="Pfam" id="PF00534"/>
    </source>
</evidence>
<evidence type="ECO:0000256" key="6">
    <source>
        <dbReference type="ARBA" id="ARBA00048439"/>
    </source>
</evidence>
<evidence type="ECO:0000256" key="3">
    <source>
        <dbReference type="ARBA" id="ARBA00022679"/>
    </source>
</evidence>
<evidence type="ECO:0000256" key="2">
    <source>
        <dbReference type="ARBA" id="ARBA00022676"/>
    </source>
</evidence>
<keyword evidence="3" id="KW-0808">Transferase</keyword>
<dbReference type="EC" id="2.4.1.110" evidence="4"/>
<reference evidence="9 10" key="1">
    <citation type="submission" date="2019-08" db="EMBL/GenBank/DDBJ databases">
        <title>Genome of Phaeodactylibacter luteus.</title>
        <authorList>
            <person name="Bowman J.P."/>
        </authorList>
    </citation>
    <scope>NUCLEOTIDE SEQUENCE [LARGE SCALE GENOMIC DNA]</scope>
    <source>
        <strain evidence="9 10">KCTC 42180</strain>
    </source>
</reference>
<dbReference type="InterPro" id="IPR022701">
    <property type="entry name" value="QTMAN_N"/>
</dbReference>
<accession>A0A5C6RI25</accession>
<dbReference type="AlphaFoldDB" id="A0A5C6RI25"/>
<evidence type="ECO:0000256" key="1">
    <source>
        <dbReference type="ARBA" id="ARBA00009481"/>
    </source>
</evidence>
<protein>
    <recommendedName>
        <fullName evidence="5">tRNA-queuosine alpha-mannosyltransferase</fullName>
        <ecNumber evidence="4">2.4.1.110</ecNumber>
    </recommendedName>
</protein>
<name>A0A5C6RI25_9BACT</name>
<evidence type="ECO:0000256" key="4">
    <source>
        <dbReference type="ARBA" id="ARBA00044517"/>
    </source>
</evidence>
<dbReference type="Pfam" id="PF00534">
    <property type="entry name" value="Glycos_transf_1"/>
    <property type="match status" value="1"/>
</dbReference>
<evidence type="ECO:0000313" key="9">
    <source>
        <dbReference type="EMBL" id="TXB59433.1"/>
    </source>
</evidence>
<organism evidence="9 10">
    <name type="scientific">Phaeodactylibacter luteus</name>
    <dbReference type="NCBI Taxonomy" id="1564516"/>
    <lineage>
        <taxon>Bacteria</taxon>
        <taxon>Pseudomonadati</taxon>
        <taxon>Bacteroidota</taxon>
        <taxon>Saprospiria</taxon>
        <taxon>Saprospirales</taxon>
        <taxon>Haliscomenobacteraceae</taxon>
        <taxon>Phaeodactylibacter</taxon>
    </lineage>
</organism>
<comment type="catalytic activity">
    <reaction evidence="6">
        <text>queuosine(34) in tRNA(Asp) + GDP-alpha-D-mannose = O-4''-alpha-D-mannosylqueuosine(34) in tRNA(Asp) + GDP + H(+)</text>
        <dbReference type="Rhea" id="RHEA:12885"/>
        <dbReference type="Rhea" id="RHEA-COMP:18572"/>
        <dbReference type="Rhea" id="RHEA-COMP:18581"/>
        <dbReference type="ChEBI" id="CHEBI:15378"/>
        <dbReference type="ChEBI" id="CHEBI:57527"/>
        <dbReference type="ChEBI" id="CHEBI:58189"/>
        <dbReference type="ChEBI" id="CHEBI:194431"/>
        <dbReference type="ChEBI" id="CHEBI:194442"/>
        <dbReference type="EC" id="2.4.1.110"/>
    </reaction>
    <physiologicalReaction direction="left-to-right" evidence="6">
        <dbReference type="Rhea" id="RHEA:12886"/>
    </physiologicalReaction>
</comment>
<evidence type="ECO:0000259" key="8">
    <source>
        <dbReference type="Pfam" id="PF12038"/>
    </source>
</evidence>
<evidence type="ECO:0000313" key="10">
    <source>
        <dbReference type="Proteomes" id="UP000321580"/>
    </source>
</evidence>
<keyword evidence="2" id="KW-0328">Glycosyltransferase</keyword>
<feature type="domain" description="Glycosyl transferase family 1" evidence="7">
    <location>
        <begin position="188"/>
        <end position="339"/>
    </location>
</feature>
<dbReference type="PANTHER" id="PTHR13615:SF3">
    <property type="entry name" value="GLYCOSYLTRANSFERASE-LIKE DOMAIN-CONTAINING PROTEIN 1"/>
    <property type="match status" value="1"/>
</dbReference>
<dbReference type="EMBL" id="VOOR01000094">
    <property type="protein sequence ID" value="TXB59433.1"/>
    <property type="molecule type" value="Genomic_DNA"/>
</dbReference>
<feature type="domain" description="tRNA-queuosine alpha-mannosyltransferase N-terminal" evidence="8">
    <location>
        <begin position="2"/>
        <end position="176"/>
    </location>
</feature>
<dbReference type="SUPFAM" id="SSF53756">
    <property type="entry name" value="UDP-Glycosyltransferase/glycogen phosphorylase"/>
    <property type="match status" value="1"/>
</dbReference>
<sequence length="368" mass="41739">MKIFVFEPFFSGSHAQWAKGLQAHSRHDVRLFTLPGRHWKWRMFGAAPELARQLRATGEQPDLVLASDMLDLAGFLGHLHGYLRPDCPVALYFHENQLTYPWSPTDTDVGHKRDRHYAYLNYTSALAADHIFFNSAYHQSSFLGALPAFLKAFPDTRGLDQVALIAQKSTVLPLGLDLKRLGQPPPPKEGAATLLWNHRWEYDKNPEGFFELARQLDRMGLDFQLIVLGQAYPKSPAAFAEARTSLSHRIRHWGYADSISAYAKLLWQADLLPVTGFQDFFGGSVVEAMYCNCHPILPNRLAYPEHLPPGKEAWLYDSPEALLSKTVDAIHHLPRLRRDASCQDFVARYDWSILAERYDAAFEACSTS</sequence>
<dbReference type="PANTHER" id="PTHR13615">
    <property type="entry name" value="GLYCOSYLTRANSFERASE-LIKE 1"/>
    <property type="match status" value="1"/>
</dbReference>